<organism evidence="1 2">
    <name type="scientific">Brachionus calyciflorus</name>
    <dbReference type="NCBI Taxonomy" id="104777"/>
    <lineage>
        <taxon>Eukaryota</taxon>
        <taxon>Metazoa</taxon>
        <taxon>Spiralia</taxon>
        <taxon>Gnathifera</taxon>
        <taxon>Rotifera</taxon>
        <taxon>Eurotatoria</taxon>
        <taxon>Monogononta</taxon>
        <taxon>Pseudotrocha</taxon>
        <taxon>Ploima</taxon>
        <taxon>Brachionidae</taxon>
        <taxon>Brachionus</taxon>
    </lineage>
</organism>
<dbReference type="Proteomes" id="UP000663879">
    <property type="component" value="Unassembled WGS sequence"/>
</dbReference>
<gene>
    <name evidence="1" type="ORF">OXX778_LOCUS15927</name>
</gene>
<keyword evidence="2" id="KW-1185">Reference proteome</keyword>
<evidence type="ECO:0000313" key="1">
    <source>
        <dbReference type="EMBL" id="CAF0991339.1"/>
    </source>
</evidence>
<dbReference type="AlphaFoldDB" id="A0A814G9S0"/>
<comment type="caution">
    <text evidence="1">The sequence shown here is derived from an EMBL/GenBank/DDBJ whole genome shotgun (WGS) entry which is preliminary data.</text>
</comment>
<name>A0A814G9S0_9BILA</name>
<proteinExistence type="predicted"/>
<evidence type="ECO:0000313" key="2">
    <source>
        <dbReference type="Proteomes" id="UP000663879"/>
    </source>
</evidence>
<reference evidence="1" key="1">
    <citation type="submission" date="2021-02" db="EMBL/GenBank/DDBJ databases">
        <authorList>
            <person name="Nowell W R."/>
        </authorList>
    </citation>
    <scope>NUCLEOTIDE SEQUENCE</scope>
    <source>
        <strain evidence="1">Ploen Becks lab</strain>
    </source>
</reference>
<dbReference type="EMBL" id="CAJNOC010003628">
    <property type="protein sequence ID" value="CAF0991339.1"/>
    <property type="molecule type" value="Genomic_DNA"/>
</dbReference>
<sequence>MERLEEMNIDDIQNELSKYRFTQPQLDYFREQEFDGIVIANLDKIPEFPGRTLGSFIKFKAFVKKMTGKEYDEKEGKFYKREDILNEKNQDINLVKTNLILGSSLNAHQNEVYLSESLKETVNEQVFLDTSFSSEPKAVSLMPVFNSELENQLKKDRINKFVLLQMVTEIVKFYKNENIRLDTKTHYKEISEYIISKYPSVVKALEREKLSTNIEEFASKNDSYLVSILSQKISKKNRNIRYLNKISTINTNSETYGDTSCEHEQYTLVDDTEDVVEIKPDCETLLKQMKQNSQNKKIKISLTQFLTDTFDKRRERLENTSLDLDQKLKKFKYIVTEENLIHEFGLIIGTTSFEKKLEQLFDVFEGELIFKDFTEKSNEALLSILLEVEMKLNSKCKKNEWKPICLVYDINDQIEIDKNFVCSPRIFVIKNGLLIDKYLIVNLQNVLMELPKEKSFFRVLSLLLSFYFVFNIEYDHRVENILLFFDEILIQSKREGITKKTETYLKYLKIVKDKFNNI</sequence>
<protein>
    <submittedName>
        <fullName evidence="1">Uncharacterized protein</fullName>
    </submittedName>
</protein>
<accession>A0A814G9S0</accession>